<reference evidence="2" key="2">
    <citation type="journal article" date="2021" name="Microbiome">
        <title>Successional dynamics and alternative stable states in a saline activated sludge microbial community over 9 years.</title>
        <authorList>
            <person name="Wang Y."/>
            <person name="Ye J."/>
            <person name="Ju F."/>
            <person name="Liu L."/>
            <person name="Boyd J.A."/>
            <person name="Deng Y."/>
            <person name="Parks D.H."/>
            <person name="Jiang X."/>
            <person name="Yin X."/>
            <person name="Woodcroft B.J."/>
            <person name="Tyson G.W."/>
            <person name="Hugenholtz P."/>
            <person name="Polz M.F."/>
            <person name="Zhang T."/>
        </authorList>
    </citation>
    <scope>NUCLEOTIDE SEQUENCE</scope>
    <source>
        <strain evidence="2">HKST-UBA01</strain>
    </source>
</reference>
<evidence type="ECO:0000313" key="2">
    <source>
        <dbReference type="EMBL" id="MCA9730059.1"/>
    </source>
</evidence>
<evidence type="ECO:0000259" key="1">
    <source>
        <dbReference type="Pfam" id="PF23234"/>
    </source>
</evidence>
<keyword evidence="2" id="KW-0347">Helicase</keyword>
<reference evidence="2" key="1">
    <citation type="submission" date="2020-04" db="EMBL/GenBank/DDBJ databases">
        <authorList>
            <person name="Zhang T."/>
        </authorList>
    </citation>
    <scope>NUCLEOTIDE SEQUENCE</scope>
    <source>
        <strain evidence="2">HKST-UBA01</strain>
    </source>
</reference>
<keyword evidence="2" id="KW-0067">ATP-binding</keyword>
<sequence length="190" mass="21670">GFASLRILMQKPTQRRLSSWQRSRRQRARAWITPVGRWALVPDVRPAHADGDDLSEAWARQLLRRYGVVFRDVVQRESFTLPWREVLRALRRLEARGEIRGGRFVIGVYGEQYALPEAIAMLRHLRREKAAESAELILSAVDPLNLAGIVTPGPRIPAIHTKRVALRDGIPQSVTQPPKVVRPRLGRRSI</sequence>
<proteinExistence type="predicted"/>
<protein>
    <submittedName>
        <fullName evidence="2">DEAD/DEAH box helicase</fullName>
    </submittedName>
</protein>
<dbReference type="GO" id="GO:0004386">
    <property type="term" value="F:helicase activity"/>
    <property type="evidence" value="ECO:0007669"/>
    <property type="project" value="UniProtKB-KW"/>
</dbReference>
<comment type="caution">
    <text evidence="2">The sequence shown here is derived from an EMBL/GenBank/DDBJ whole genome shotgun (WGS) entry which is preliminary data.</text>
</comment>
<dbReference type="InterPro" id="IPR055367">
    <property type="entry name" value="WH4_Lhr"/>
</dbReference>
<dbReference type="EMBL" id="JAGQHR010000968">
    <property type="protein sequence ID" value="MCA9730059.1"/>
    <property type="molecule type" value="Genomic_DNA"/>
</dbReference>
<dbReference type="AlphaFoldDB" id="A0A956M2V6"/>
<keyword evidence="2" id="KW-0378">Hydrolase</keyword>
<dbReference type="Pfam" id="PF23234">
    <property type="entry name" value="WHD_4th_Lhr"/>
    <property type="match status" value="1"/>
</dbReference>
<name>A0A956M2V6_UNCEI</name>
<accession>A0A956M2V6</accession>
<gene>
    <name evidence="2" type="ORF">KC729_20415</name>
</gene>
<feature type="domain" description="Large helicase-related protein winged-helix" evidence="1">
    <location>
        <begin position="52"/>
        <end position="132"/>
    </location>
</feature>
<dbReference type="Proteomes" id="UP000697710">
    <property type="component" value="Unassembled WGS sequence"/>
</dbReference>
<evidence type="ECO:0000313" key="3">
    <source>
        <dbReference type="Proteomes" id="UP000697710"/>
    </source>
</evidence>
<feature type="non-terminal residue" evidence="2">
    <location>
        <position position="1"/>
    </location>
</feature>
<keyword evidence="2" id="KW-0547">Nucleotide-binding</keyword>
<organism evidence="2 3">
    <name type="scientific">Eiseniibacteriota bacterium</name>
    <dbReference type="NCBI Taxonomy" id="2212470"/>
    <lineage>
        <taxon>Bacteria</taxon>
        <taxon>Candidatus Eiseniibacteriota</taxon>
    </lineage>
</organism>